<protein>
    <submittedName>
        <fullName evidence="10">Iron complex transport system permease protein</fullName>
    </submittedName>
</protein>
<dbReference type="GO" id="GO:0005886">
    <property type="term" value="C:plasma membrane"/>
    <property type="evidence" value="ECO:0007669"/>
    <property type="project" value="UniProtKB-SubCell"/>
</dbReference>
<dbReference type="Pfam" id="PF01032">
    <property type="entry name" value="FecCD"/>
    <property type="match status" value="1"/>
</dbReference>
<gene>
    <name evidence="10" type="ORF">EDC52_103444</name>
</gene>
<feature type="transmembrane region" description="Helical" evidence="8">
    <location>
        <begin position="272"/>
        <end position="290"/>
    </location>
</feature>
<evidence type="ECO:0000256" key="6">
    <source>
        <dbReference type="ARBA" id="ARBA00022989"/>
    </source>
</evidence>
<feature type="transmembrane region" description="Helical" evidence="8">
    <location>
        <begin position="143"/>
        <end position="164"/>
    </location>
</feature>
<dbReference type="PANTHER" id="PTHR30472:SF25">
    <property type="entry name" value="ABC TRANSPORTER PERMEASE PROTEIN MJ0876-RELATED"/>
    <property type="match status" value="1"/>
</dbReference>
<sequence length="330" mass="34136">MTAVRLLLALCCLALLAAVHLTVGARPVGGAEVIAALTDYDPRNYAHIVIIKQRLSRLAVAMALGAMLAASGYVLQKLLRNPLVSPSTLGINSGAAAFAIGGIYFFGLNGTEIVWPAMAGGVIGLMVAFFAASLLGGGGRQPFNLVLGGVMSATLFSSLSAFVLSLDPDGFGDMLGWLVGDIGIFDYQLLQAFWPAVLMALLLLLSLSRALDVMALGDDQAAALGINPLWILRLTLAGAVALPVLSVTIAGPIGFVGLIVPHMAKLFAGESGLAPLLLAMLLGSLLLTGADILARSLLAPQLLNVGTIMSLVGGSGFLLIIVTLMRRRPR</sequence>
<feature type="transmembrane region" description="Helical" evidence="8">
    <location>
        <begin position="192"/>
        <end position="211"/>
    </location>
</feature>
<dbReference type="GO" id="GO:0033214">
    <property type="term" value="P:siderophore-iron import into cell"/>
    <property type="evidence" value="ECO:0007669"/>
    <property type="project" value="TreeGrafter"/>
</dbReference>
<evidence type="ECO:0000256" key="5">
    <source>
        <dbReference type="ARBA" id="ARBA00022692"/>
    </source>
</evidence>
<dbReference type="InterPro" id="IPR037294">
    <property type="entry name" value="ABC_BtuC-like"/>
</dbReference>
<keyword evidence="11" id="KW-1185">Reference proteome</keyword>
<organism evidence="10 11">
    <name type="scientific">Biostraticola tofi</name>
    <dbReference type="NCBI Taxonomy" id="466109"/>
    <lineage>
        <taxon>Bacteria</taxon>
        <taxon>Pseudomonadati</taxon>
        <taxon>Pseudomonadota</taxon>
        <taxon>Gammaproteobacteria</taxon>
        <taxon>Enterobacterales</taxon>
        <taxon>Bruguierivoracaceae</taxon>
        <taxon>Biostraticola</taxon>
    </lineage>
</organism>
<dbReference type="PANTHER" id="PTHR30472">
    <property type="entry name" value="FERRIC ENTEROBACTIN TRANSPORT SYSTEM PERMEASE PROTEIN"/>
    <property type="match status" value="1"/>
</dbReference>
<dbReference type="Proteomes" id="UP000295719">
    <property type="component" value="Unassembled WGS sequence"/>
</dbReference>
<dbReference type="CDD" id="cd06550">
    <property type="entry name" value="TM_ABC_iron-siderophores_like"/>
    <property type="match status" value="1"/>
</dbReference>
<feature type="signal peptide" evidence="9">
    <location>
        <begin position="1"/>
        <end position="17"/>
    </location>
</feature>
<keyword evidence="6 8" id="KW-1133">Transmembrane helix</keyword>
<comment type="subcellular location">
    <subcellularLocation>
        <location evidence="1">Cell membrane</location>
        <topology evidence="1">Multi-pass membrane protein</topology>
    </subcellularLocation>
</comment>
<evidence type="ECO:0000313" key="10">
    <source>
        <dbReference type="EMBL" id="TCV98352.1"/>
    </source>
</evidence>
<comment type="caution">
    <text evidence="10">The sequence shown here is derived from an EMBL/GenBank/DDBJ whole genome shotgun (WGS) entry which is preliminary data.</text>
</comment>
<keyword evidence="7 8" id="KW-0472">Membrane</keyword>
<keyword evidence="9" id="KW-0732">Signal</keyword>
<keyword evidence="4" id="KW-1003">Cell membrane</keyword>
<dbReference type="EMBL" id="SMCR01000003">
    <property type="protein sequence ID" value="TCV98352.1"/>
    <property type="molecule type" value="Genomic_DNA"/>
</dbReference>
<proteinExistence type="inferred from homology"/>
<reference evidence="10 11" key="1">
    <citation type="submission" date="2019-03" db="EMBL/GenBank/DDBJ databases">
        <title>Genomic Encyclopedia of Type Strains, Phase IV (KMG-IV): sequencing the most valuable type-strain genomes for metagenomic binning, comparative biology and taxonomic classification.</title>
        <authorList>
            <person name="Goeker M."/>
        </authorList>
    </citation>
    <scope>NUCLEOTIDE SEQUENCE [LARGE SCALE GENOMIC DNA]</scope>
    <source>
        <strain evidence="10 11">DSM 19580</strain>
    </source>
</reference>
<evidence type="ECO:0000256" key="4">
    <source>
        <dbReference type="ARBA" id="ARBA00022475"/>
    </source>
</evidence>
<feature type="transmembrane region" description="Helical" evidence="8">
    <location>
        <begin position="302"/>
        <end position="325"/>
    </location>
</feature>
<comment type="similarity">
    <text evidence="2">Belongs to the binding-protein-dependent transport system permease family. FecCD subfamily.</text>
</comment>
<dbReference type="RefSeq" id="WP_131865093.1">
    <property type="nucleotide sequence ID" value="NZ_SMCR01000003.1"/>
</dbReference>
<feature type="chain" id="PRO_5020392168" evidence="9">
    <location>
        <begin position="18"/>
        <end position="330"/>
    </location>
</feature>
<feature type="transmembrane region" description="Helical" evidence="8">
    <location>
        <begin position="87"/>
        <end position="107"/>
    </location>
</feature>
<evidence type="ECO:0000256" key="1">
    <source>
        <dbReference type="ARBA" id="ARBA00004651"/>
    </source>
</evidence>
<accession>A0A4R3Z0H9</accession>
<evidence type="ECO:0000256" key="3">
    <source>
        <dbReference type="ARBA" id="ARBA00022448"/>
    </source>
</evidence>
<feature type="transmembrane region" description="Helical" evidence="8">
    <location>
        <begin position="231"/>
        <end position="260"/>
    </location>
</feature>
<dbReference type="SUPFAM" id="SSF81345">
    <property type="entry name" value="ABC transporter involved in vitamin B12 uptake, BtuC"/>
    <property type="match status" value="1"/>
</dbReference>
<evidence type="ECO:0000313" key="11">
    <source>
        <dbReference type="Proteomes" id="UP000295719"/>
    </source>
</evidence>
<dbReference type="Gene3D" id="1.10.3470.10">
    <property type="entry name" value="ABC transporter involved in vitamin B12 uptake, BtuC"/>
    <property type="match status" value="1"/>
</dbReference>
<dbReference type="InterPro" id="IPR000522">
    <property type="entry name" value="ABC_transptr_permease_BtuC"/>
</dbReference>
<keyword evidence="3" id="KW-0813">Transport</keyword>
<evidence type="ECO:0000256" key="8">
    <source>
        <dbReference type="SAM" id="Phobius"/>
    </source>
</evidence>
<feature type="transmembrane region" description="Helical" evidence="8">
    <location>
        <begin position="54"/>
        <end position="75"/>
    </location>
</feature>
<name>A0A4R3Z0H9_9GAMM</name>
<dbReference type="OrthoDB" id="9055647at2"/>
<dbReference type="GO" id="GO:0022857">
    <property type="term" value="F:transmembrane transporter activity"/>
    <property type="evidence" value="ECO:0007669"/>
    <property type="project" value="InterPro"/>
</dbReference>
<keyword evidence="5 8" id="KW-0812">Transmembrane</keyword>
<evidence type="ECO:0000256" key="9">
    <source>
        <dbReference type="SAM" id="SignalP"/>
    </source>
</evidence>
<evidence type="ECO:0000256" key="7">
    <source>
        <dbReference type="ARBA" id="ARBA00023136"/>
    </source>
</evidence>
<dbReference type="AlphaFoldDB" id="A0A4R3Z0H9"/>
<evidence type="ECO:0000256" key="2">
    <source>
        <dbReference type="ARBA" id="ARBA00007935"/>
    </source>
</evidence>
<feature type="transmembrane region" description="Helical" evidence="8">
    <location>
        <begin position="113"/>
        <end position="136"/>
    </location>
</feature>